<dbReference type="AlphaFoldDB" id="A0A6C0ICW6"/>
<accession>A0A6C0ICW6</accession>
<organism evidence="1">
    <name type="scientific">viral metagenome</name>
    <dbReference type="NCBI Taxonomy" id="1070528"/>
    <lineage>
        <taxon>unclassified sequences</taxon>
        <taxon>metagenomes</taxon>
        <taxon>organismal metagenomes</taxon>
    </lineage>
</organism>
<dbReference type="EMBL" id="MN740161">
    <property type="protein sequence ID" value="QHT90894.1"/>
    <property type="molecule type" value="Genomic_DNA"/>
</dbReference>
<protein>
    <submittedName>
        <fullName evidence="1">Uncharacterized protein</fullName>
    </submittedName>
</protein>
<proteinExistence type="predicted"/>
<name>A0A6C0ICW6_9ZZZZ</name>
<evidence type="ECO:0000313" key="1">
    <source>
        <dbReference type="EMBL" id="QHT90894.1"/>
    </source>
</evidence>
<reference evidence="1" key="1">
    <citation type="journal article" date="2020" name="Nature">
        <title>Giant virus diversity and host interactions through global metagenomics.</title>
        <authorList>
            <person name="Schulz F."/>
            <person name="Roux S."/>
            <person name="Paez-Espino D."/>
            <person name="Jungbluth S."/>
            <person name="Walsh D.A."/>
            <person name="Denef V.J."/>
            <person name="McMahon K.D."/>
            <person name="Konstantinidis K.T."/>
            <person name="Eloe-Fadrosh E.A."/>
            <person name="Kyrpides N.C."/>
            <person name="Woyke T."/>
        </authorList>
    </citation>
    <scope>NUCLEOTIDE SEQUENCE</scope>
    <source>
        <strain evidence="1">GVMAG-M-3300023184-72</strain>
    </source>
</reference>
<sequence length="139" mass="15907">MSWATCYSGSNNIHFNFPPIMADGRNYASWQPSAVINQRIQQQEGIKNNWQYRQYLQHNGIQIMKYNNAEACYDLGLDPHVQSGKTPSNNVPYKFKSTFDTATPGFGYCNSDLKNPYLSREQLNSRMIAPSINPNNFTN</sequence>